<organism evidence="1 2">
    <name type="scientific">Zizania palustris</name>
    <name type="common">Northern wild rice</name>
    <dbReference type="NCBI Taxonomy" id="103762"/>
    <lineage>
        <taxon>Eukaryota</taxon>
        <taxon>Viridiplantae</taxon>
        <taxon>Streptophyta</taxon>
        <taxon>Embryophyta</taxon>
        <taxon>Tracheophyta</taxon>
        <taxon>Spermatophyta</taxon>
        <taxon>Magnoliopsida</taxon>
        <taxon>Liliopsida</taxon>
        <taxon>Poales</taxon>
        <taxon>Poaceae</taxon>
        <taxon>BOP clade</taxon>
        <taxon>Oryzoideae</taxon>
        <taxon>Oryzeae</taxon>
        <taxon>Zizaniinae</taxon>
        <taxon>Zizania</taxon>
    </lineage>
</organism>
<protein>
    <submittedName>
        <fullName evidence="1">Uncharacterized protein</fullName>
    </submittedName>
</protein>
<dbReference type="EMBL" id="JAAALK010000079">
    <property type="protein sequence ID" value="KAG8095911.1"/>
    <property type="molecule type" value="Genomic_DNA"/>
</dbReference>
<dbReference type="AlphaFoldDB" id="A0A8J5WSD7"/>
<evidence type="ECO:0000313" key="2">
    <source>
        <dbReference type="Proteomes" id="UP000729402"/>
    </source>
</evidence>
<name>A0A8J5WSD7_ZIZPA</name>
<dbReference type="OrthoDB" id="2018059at2759"/>
<dbReference type="InterPro" id="IPR039276">
    <property type="entry name" value="SHH1/2"/>
</dbReference>
<evidence type="ECO:0000313" key="1">
    <source>
        <dbReference type="EMBL" id="KAG8095911.1"/>
    </source>
</evidence>
<gene>
    <name evidence="1" type="ORF">GUJ93_ZPchr0013g37234</name>
</gene>
<dbReference type="PANTHER" id="PTHR33827">
    <property type="entry name" value="PROTEIN SAWADEE HOMEODOMAIN HOMOLOG 2"/>
    <property type="match status" value="1"/>
</dbReference>
<reference evidence="1" key="2">
    <citation type="submission" date="2021-02" db="EMBL/GenBank/DDBJ databases">
        <authorList>
            <person name="Kimball J.A."/>
            <person name="Haas M.W."/>
            <person name="Macchietto M."/>
            <person name="Kono T."/>
            <person name="Duquette J."/>
            <person name="Shao M."/>
        </authorList>
    </citation>
    <scope>NUCLEOTIDE SEQUENCE</scope>
    <source>
        <tissue evidence="1">Fresh leaf tissue</tissue>
    </source>
</reference>
<dbReference type="Proteomes" id="UP000729402">
    <property type="component" value="Unassembled WGS sequence"/>
</dbReference>
<proteinExistence type="predicted"/>
<keyword evidence="2" id="KW-1185">Reference proteome</keyword>
<reference evidence="1" key="1">
    <citation type="journal article" date="2021" name="bioRxiv">
        <title>Whole Genome Assembly and Annotation of Northern Wild Rice, Zizania palustris L., Supports a Whole Genome Duplication in the Zizania Genus.</title>
        <authorList>
            <person name="Haas M."/>
            <person name="Kono T."/>
            <person name="Macchietto M."/>
            <person name="Millas R."/>
            <person name="McGilp L."/>
            <person name="Shao M."/>
            <person name="Duquette J."/>
            <person name="Hirsch C.N."/>
            <person name="Kimball J."/>
        </authorList>
    </citation>
    <scope>NUCLEOTIDE SEQUENCE</scope>
    <source>
        <tissue evidence="1">Fresh leaf tissue</tissue>
    </source>
</reference>
<sequence>MGRPPSNGGPAFRFTQGEVAEMEAHLQDLNNAIPHRGVIQALTDMFTASAARAGKVTVYMDQLICDSYVGSF</sequence>
<accession>A0A8J5WSD7</accession>
<comment type="caution">
    <text evidence="1">The sequence shown here is derived from an EMBL/GenBank/DDBJ whole genome shotgun (WGS) entry which is preliminary data.</text>
</comment>
<dbReference type="PANTHER" id="PTHR33827:SF7">
    <property type="entry name" value="PROTEIN SAWADEE HOMEODOMAIN HOMOLOG 2"/>
    <property type="match status" value="1"/>
</dbReference>